<dbReference type="Pfam" id="PF13473">
    <property type="entry name" value="Cupredoxin_1"/>
    <property type="match status" value="1"/>
</dbReference>
<dbReference type="InterPro" id="IPR052721">
    <property type="entry name" value="ET_Amicyanin"/>
</dbReference>
<dbReference type="Gene3D" id="2.60.40.420">
    <property type="entry name" value="Cupredoxins - blue copper proteins"/>
    <property type="match status" value="1"/>
</dbReference>
<comment type="caution">
    <text evidence="3">The sequence shown here is derived from an EMBL/GenBank/DDBJ whole genome shotgun (WGS) entry which is preliminary data.</text>
</comment>
<dbReference type="InterPro" id="IPR028096">
    <property type="entry name" value="EfeO_Cupredoxin"/>
</dbReference>
<evidence type="ECO:0000256" key="1">
    <source>
        <dbReference type="SAM" id="MobiDB-lite"/>
    </source>
</evidence>
<dbReference type="OrthoDB" id="11836at2157"/>
<evidence type="ECO:0000313" key="4">
    <source>
        <dbReference type="Proteomes" id="UP000297295"/>
    </source>
</evidence>
<gene>
    <name evidence="3" type="ORF">CUN85_04155</name>
</gene>
<feature type="compositionally biased region" description="Acidic residues" evidence="1">
    <location>
        <begin position="1"/>
        <end position="12"/>
    </location>
</feature>
<dbReference type="PANTHER" id="PTHR36507:SF1">
    <property type="entry name" value="BLL1555 PROTEIN"/>
    <property type="match status" value="1"/>
</dbReference>
<protein>
    <recommendedName>
        <fullName evidence="2">EfeO-type cupredoxin-like domain-containing protein</fullName>
    </recommendedName>
</protein>
<evidence type="ECO:0000259" key="2">
    <source>
        <dbReference type="Pfam" id="PF13473"/>
    </source>
</evidence>
<accession>A0A4E0Q7A4</accession>
<feature type="compositionally biased region" description="Low complexity" evidence="1">
    <location>
        <begin position="114"/>
        <end position="125"/>
    </location>
</feature>
<feature type="region of interest" description="Disordered" evidence="1">
    <location>
        <begin position="1"/>
        <end position="29"/>
    </location>
</feature>
<name>A0A4E0Q7A4_9EURY</name>
<feature type="region of interest" description="Disordered" evidence="1">
    <location>
        <begin position="111"/>
        <end position="133"/>
    </location>
</feature>
<dbReference type="PANTHER" id="PTHR36507">
    <property type="entry name" value="BLL1555 PROTEIN"/>
    <property type="match status" value="1"/>
</dbReference>
<dbReference type="EMBL" id="PGGK01000003">
    <property type="protein sequence ID" value="TGC10757.1"/>
    <property type="molecule type" value="Genomic_DNA"/>
</dbReference>
<evidence type="ECO:0000313" key="3">
    <source>
        <dbReference type="EMBL" id="TGC10757.1"/>
    </source>
</evidence>
<reference evidence="3 4" key="1">
    <citation type="submission" date="2017-11" db="EMBL/GenBank/DDBJ databases">
        <title>Isolation and Characterization of Methanogenic Archaea from Saline Meromictic Lake at Siberia.</title>
        <authorList>
            <person name="Shen Y."/>
            <person name="Huang H.-H."/>
            <person name="Lai M.-C."/>
            <person name="Chen S.-C."/>
        </authorList>
    </citation>
    <scope>NUCLEOTIDE SEQUENCE [LARGE SCALE GENOMIC DNA]</scope>
    <source>
        <strain evidence="3 4">SY-01</strain>
    </source>
</reference>
<feature type="domain" description="EfeO-type cupredoxin-like" evidence="2">
    <location>
        <begin position="18"/>
        <end position="108"/>
    </location>
</feature>
<dbReference type="InterPro" id="IPR008972">
    <property type="entry name" value="Cupredoxin"/>
</dbReference>
<dbReference type="SUPFAM" id="SSF49503">
    <property type="entry name" value="Cupredoxins"/>
    <property type="match status" value="1"/>
</dbReference>
<organism evidence="3 4">
    <name type="scientific">Methanolobus halotolerans</name>
    <dbReference type="NCBI Taxonomy" id="2052935"/>
    <lineage>
        <taxon>Archaea</taxon>
        <taxon>Methanobacteriati</taxon>
        <taxon>Methanobacteriota</taxon>
        <taxon>Stenosarchaea group</taxon>
        <taxon>Methanomicrobia</taxon>
        <taxon>Methanosarcinales</taxon>
        <taxon>Methanosarcinaceae</taxon>
        <taxon>Methanolobus</taxon>
    </lineage>
</organism>
<dbReference type="Proteomes" id="UP000297295">
    <property type="component" value="Unassembled WGS sequence"/>
</dbReference>
<keyword evidence="4" id="KW-1185">Reference proteome</keyword>
<sequence length="133" mass="14762">MEDDQIEEDNQTTDDLTVDNQTEEEEEGETVVIIDEDGFNPSEIEISVGETVTWINQDDSVHTVTGDALAFDSGELAEGESYSYTFDEAGTFEYESEEDFLLSGTITVTEEDNNQTTQDQQENGDVVVVPTTE</sequence>
<proteinExistence type="predicted"/>
<dbReference type="AlphaFoldDB" id="A0A4E0Q7A4"/>